<proteinExistence type="predicted"/>
<evidence type="ECO:0000313" key="8">
    <source>
        <dbReference type="EMBL" id="KXJ87881.1"/>
    </source>
</evidence>
<evidence type="ECO:0000256" key="2">
    <source>
        <dbReference type="ARBA" id="ARBA00022692"/>
    </source>
</evidence>
<evidence type="ECO:0000256" key="1">
    <source>
        <dbReference type="ARBA" id="ARBA00004141"/>
    </source>
</evidence>
<keyword evidence="2 6" id="KW-0812">Transmembrane</keyword>
<evidence type="ECO:0000259" key="7">
    <source>
        <dbReference type="PROSITE" id="PS50850"/>
    </source>
</evidence>
<feature type="transmembrane region" description="Helical" evidence="6">
    <location>
        <begin position="286"/>
        <end position="313"/>
    </location>
</feature>
<feature type="transmembrane region" description="Helical" evidence="6">
    <location>
        <begin position="58"/>
        <end position="80"/>
    </location>
</feature>
<name>A0A136ISG1_9PEZI</name>
<dbReference type="EMBL" id="KQ964260">
    <property type="protein sequence ID" value="KXJ87881.1"/>
    <property type="molecule type" value="Genomic_DNA"/>
</dbReference>
<dbReference type="GO" id="GO:0042908">
    <property type="term" value="P:xenobiotic transport"/>
    <property type="evidence" value="ECO:0007669"/>
    <property type="project" value="UniProtKB-ARBA"/>
</dbReference>
<dbReference type="InterPro" id="IPR036259">
    <property type="entry name" value="MFS_trans_sf"/>
</dbReference>
<feature type="transmembrane region" description="Helical" evidence="6">
    <location>
        <begin position="394"/>
        <end position="413"/>
    </location>
</feature>
<feature type="transmembrane region" description="Helical" evidence="6">
    <location>
        <begin position="92"/>
        <end position="112"/>
    </location>
</feature>
<feature type="transmembrane region" description="Helical" evidence="6">
    <location>
        <begin position="419"/>
        <end position="438"/>
    </location>
</feature>
<keyword evidence="4 6" id="KW-0472">Membrane</keyword>
<dbReference type="GO" id="GO:0022857">
    <property type="term" value="F:transmembrane transporter activity"/>
    <property type="evidence" value="ECO:0007669"/>
    <property type="project" value="InterPro"/>
</dbReference>
<dbReference type="PANTHER" id="PTHR23502:SF60">
    <property type="entry name" value="MAJOR FACILITATOR SUPERFAMILY (MFS) PROFILE DOMAIN-CONTAINING PROTEIN-RELATED"/>
    <property type="match status" value="1"/>
</dbReference>
<evidence type="ECO:0000256" key="5">
    <source>
        <dbReference type="SAM" id="MobiDB-lite"/>
    </source>
</evidence>
<dbReference type="InParanoid" id="A0A136ISG1"/>
<dbReference type="Gene3D" id="1.20.1250.20">
    <property type="entry name" value="MFS general substrate transporter like domains"/>
    <property type="match status" value="1"/>
</dbReference>
<dbReference type="Proteomes" id="UP000070501">
    <property type="component" value="Unassembled WGS sequence"/>
</dbReference>
<evidence type="ECO:0000256" key="3">
    <source>
        <dbReference type="ARBA" id="ARBA00022989"/>
    </source>
</evidence>
<feature type="transmembrane region" description="Helical" evidence="6">
    <location>
        <begin position="210"/>
        <end position="232"/>
    </location>
</feature>
<dbReference type="GO" id="GO:0016020">
    <property type="term" value="C:membrane"/>
    <property type="evidence" value="ECO:0007669"/>
    <property type="project" value="UniProtKB-SubCell"/>
</dbReference>
<protein>
    <submittedName>
        <fullName evidence="8">Major facilitator superfamily domain-containing protein</fullName>
    </submittedName>
</protein>
<feature type="domain" description="Major facilitator superfamily (MFS) profile" evidence="7">
    <location>
        <begin position="58"/>
        <end position="517"/>
    </location>
</feature>
<keyword evidence="3 6" id="KW-1133">Transmembrane helix</keyword>
<evidence type="ECO:0000256" key="4">
    <source>
        <dbReference type="ARBA" id="ARBA00023136"/>
    </source>
</evidence>
<dbReference type="AlphaFoldDB" id="A0A136ISG1"/>
<dbReference type="InterPro" id="IPR011701">
    <property type="entry name" value="MFS"/>
</dbReference>
<feature type="region of interest" description="Disordered" evidence="5">
    <location>
        <begin position="353"/>
        <end position="386"/>
    </location>
</feature>
<feature type="transmembrane region" description="Helical" evidence="6">
    <location>
        <begin position="493"/>
        <end position="513"/>
    </location>
</feature>
<dbReference type="PANTHER" id="PTHR23502">
    <property type="entry name" value="MAJOR FACILITATOR SUPERFAMILY"/>
    <property type="match status" value="1"/>
</dbReference>
<evidence type="ECO:0000313" key="9">
    <source>
        <dbReference type="Proteomes" id="UP000070501"/>
    </source>
</evidence>
<gene>
    <name evidence="8" type="ORF">Micbo1qcDRAFT_178529</name>
</gene>
<dbReference type="SUPFAM" id="SSF103473">
    <property type="entry name" value="MFS general substrate transporter"/>
    <property type="match status" value="1"/>
</dbReference>
<organism evidence="8 9">
    <name type="scientific">Microdochium bolleyi</name>
    <dbReference type="NCBI Taxonomy" id="196109"/>
    <lineage>
        <taxon>Eukaryota</taxon>
        <taxon>Fungi</taxon>
        <taxon>Dikarya</taxon>
        <taxon>Ascomycota</taxon>
        <taxon>Pezizomycotina</taxon>
        <taxon>Sordariomycetes</taxon>
        <taxon>Xylariomycetidae</taxon>
        <taxon>Xylariales</taxon>
        <taxon>Microdochiaceae</taxon>
        <taxon>Microdochium</taxon>
    </lineage>
</organism>
<dbReference type="PROSITE" id="PS50850">
    <property type="entry name" value="MFS"/>
    <property type="match status" value="1"/>
</dbReference>
<dbReference type="OrthoDB" id="6770063at2759"/>
<feature type="transmembrane region" description="Helical" evidence="6">
    <location>
        <begin position="450"/>
        <end position="473"/>
    </location>
</feature>
<comment type="subcellular location">
    <subcellularLocation>
        <location evidence="1">Membrane</location>
        <topology evidence="1">Multi-pass membrane protein</topology>
    </subcellularLocation>
</comment>
<dbReference type="InterPro" id="IPR020846">
    <property type="entry name" value="MFS_dom"/>
</dbReference>
<dbReference type="PROSITE" id="PS00216">
    <property type="entry name" value="SUGAR_TRANSPORT_1"/>
    <property type="match status" value="1"/>
</dbReference>
<dbReference type="GO" id="GO:0140115">
    <property type="term" value="P:export across plasma membrane"/>
    <property type="evidence" value="ECO:0007669"/>
    <property type="project" value="UniProtKB-ARBA"/>
</dbReference>
<feature type="compositionally biased region" description="Basic and acidic residues" evidence="5">
    <location>
        <begin position="369"/>
        <end position="386"/>
    </location>
</feature>
<sequence>MTRATPVALDHDVENALKSAQYTQGAASPDHMPTEMTSPWITSPENPHNWPTFRKVTIILIVSLSHLATTMSASMMAASLGQIADELSMSPATTLLASSIFVLGLGFGPFIVGPMSELYGRRPVWIACNMWYILWNSLCPAGRSAGMLIASRLLAGFGASCGIGLLAPVSADLYGAADRGKSIAIATFLPYIGPALGPIVGGLASEHVHWSWTFWILSLYNTVATLAGLALFRECYGPLLLRQRHLHASFPPAAGPSATKASPEATCRKIGSNLLRPVRMLLFRPVILFISLNMALDFAVYFLVLSTFATLWIERYGMSQSDSSLHYIAITIGAVAATQVGGRFMDYLWRRKSQASPPPPPAGRGHTTGQDDRSDQDTGLTTHDDKNSNPELRILYLVPSVILTPTGLFWYAWAAERHAHWAVVDAGVAIFTLASFMFSAGFQAYMLDEFAAGGTAASANAAVKLLSYILAFVFPLFAPQLYDTLGYGWGNSLLGFVFLGLSLPSVVVAWVWGKRLRGLGSEKVPS</sequence>
<accession>A0A136ISG1</accession>
<feature type="transmembrane region" description="Helical" evidence="6">
    <location>
        <begin position="124"/>
        <end position="143"/>
    </location>
</feature>
<feature type="transmembrane region" description="Helical" evidence="6">
    <location>
        <begin position="149"/>
        <end position="171"/>
    </location>
</feature>
<feature type="transmembrane region" description="Helical" evidence="6">
    <location>
        <begin position="325"/>
        <end position="345"/>
    </location>
</feature>
<dbReference type="Pfam" id="PF07690">
    <property type="entry name" value="MFS_1"/>
    <property type="match status" value="1"/>
</dbReference>
<evidence type="ECO:0000256" key="6">
    <source>
        <dbReference type="SAM" id="Phobius"/>
    </source>
</evidence>
<reference evidence="9" key="1">
    <citation type="submission" date="2016-02" db="EMBL/GenBank/DDBJ databases">
        <title>Draft genome sequence of Microdochium bolleyi, a fungal endophyte of beachgrass.</title>
        <authorList>
            <consortium name="DOE Joint Genome Institute"/>
            <person name="David A.S."/>
            <person name="May G."/>
            <person name="Haridas S."/>
            <person name="Lim J."/>
            <person name="Wang M."/>
            <person name="Labutti K."/>
            <person name="Lipzen A."/>
            <person name="Barry K."/>
            <person name="Grigoriev I.V."/>
        </authorList>
    </citation>
    <scope>NUCLEOTIDE SEQUENCE [LARGE SCALE GENOMIC DNA]</scope>
    <source>
        <strain evidence="9">J235TASD1</strain>
    </source>
</reference>
<keyword evidence="9" id="KW-1185">Reference proteome</keyword>
<dbReference type="InterPro" id="IPR005829">
    <property type="entry name" value="Sugar_transporter_CS"/>
</dbReference>
<feature type="transmembrane region" description="Helical" evidence="6">
    <location>
        <begin position="183"/>
        <end position="204"/>
    </location>
</feature>